<name>A0AA39SYZ1_ACESA</name>
<feature type="compositionally biased region" description="Basic and acidic residues" evidence="1">
    <location>
        <begin position="269"/>
        <end position="283"/>
    </location>
</feature>
<evidence type="ECO:0000313" key="4">
    <source>
        <dbReference type="Proteomes" id="UP001168877"/>
    </source>
</evidence>
<protein>
    <recommendedName>
        <fullName evidence="2">Nucleolus and neural progenitor protein-like N-terminal domain-containing protein</fullName>
    </recommendedName>
</protein>
<feature type="compositionally biased region" description="Basic and acidic residues" evidence="1">
    <location>
        <begin position="385"/>
        <end position="398"/>
    </location>
</feature>
<keyword evidence="4" id="KW-1185">Reference proteome</keyword>
<feature type="region of interest" description="Disordered" evidence="1">
    <location>
        <begin position="254"/>
        <end position="341"/>
    </location>
</feature>
<feature type="region of interest" description="Disordered" evidence="1">
    <location>
        <begin position="368"/>
        <end position="398"/>
    </location>
</feature>
<comment type="caution">
    <text evidence="3">The sequence shown here is derived from an EMBL/GenBank/DDBJ whole genome shotgun (WGS) entry which is preliminary data.</text>
</comment>
<dbReference type="Pfam" id="PF14780">
    <property type="entry name" value="NEPRO_N"/>
    <property type="match status" value="1"/>
</dbReference>
<dbReference type="PANTHER" id="PTHR34786">
    <property type="entry name" value="OS09G0504900 PROTEIN"/>
    <property type="match status" value="1"/>
</dbReference>
<sequence length="414" mass="45951">MDSQVEALEEKVKSLLDQLQAECAIFERLVYKNKNQHRRSSYFQYLLKVRRDLRLLKSAKLGELLDSCFQVITGNRPKQKVHLLESLKRRKCDGGKHNFMERLMGAARLLSQMVEPMLRAATEVSTLLARSFFMGFSLTILALLARLRVLVQQILLDVVSVFNTVSSLSQKKQSVKITQERIEVYREFYPTNEEYVTLECVWNTDKFILHERSHKSEIGSQGGEGENNFPIGDCAVRYQSIESFLGDDEFDSEKADADHMTTGGPTPSIRDDGLDSEKVDADHITTGGTTSIVEDKTNLLASPSIESNDGKQKQADSCGKTVDVSGTSSGNPGPKFTPKDGLLATSTSSLISNPSKVTSGPRKVAFVSVKRPAPAPSTSNSSELNCKESEKKSDEKEDKFYNLLTGGNLKDSLF</sequence>
<dbReference type="Proteomes" id="UP001168877">
    <property type="component" value="Unassembled WGS sequence"/>
</dbReference>
<evidence type="ECO:0000256" key="1">
    <source>
        <dbReference type="SAM" id="MobiDB-lite"/>
    </source>
</evidence>
<gene>
    <name evidence="3" type="ORF">LWI29_000266</name>
</gene>
<reference evidence="3" key="2">
    <citation type="submission" date="2023-06" db="EMBL/GenBank/DDBJ databases">
        <authorList>
            <person name="Swenson N.G."/>
            <person name="Wegrzyn J.L."/>
            <person name="Mcevoy S.L."/>
        </authorList>
    </citation>
    <scope>NUCLEOTIDE SEQUENCE</scope>
    <source>
        <strain evidence="3">NS2018</strain>
        <tissue evidence="3">Leaf</tissue>
    </source>
</reference>
<dbReference type="AlphaFoldDB" id="A0AA39SYZ1"/>
<dbReference type="EMBL" id="JAUESC010000003">
    <property type="protein sequence ID" value="KAK0598877.1"/>
    <property type="molecule type" value="Genomic_DNA"/>
</dbReference>
<proteinExistence type="predicted"/>
<reference evidence="3" key="1">
    <citation type="journal article" date="2022" name="Plant J.">
        <title>Strategies of tolerance reflected in two North American maple genomes.</title>
        <authorList>
            <person name="McEvoy S.L."/>
            <person name="Sezen U.U."/>
            <person name="Trouern-Trend A."/>
            <person name="McMahon S.M."/>
            <person name="Schaberg P.G."/>
            <person name="Yang J."/>
            <person name="Wegrzyn J.L."/>
            <person name="Swenson N.G."/>
        </authorList>
    </citation>
    <scope>NUCLEOTIDE SEQUENCE</scope>
    <source>
        <strain evidence="3">NS2018</strain>
    </source>
</reference>
<dbReference type="InterPro" id="IPR027951">
    <property type="entry name" value="Nepro_N"/>
</dbReference>
<evidence type="ECO:0000259" key="2">
    <source>
        <dbReference type="Pfam" id="PF14780"/>
    </source>
</evidence>
<accession>A0AA39SYZ1</accession>
<evidence type="ECO:0000313" key="3">
    <source>
        <dbReference type="EMBL" id="KAK0598877.1"/>
    </source>
</evidence>
<organism evidence="3 4">
    <name type="scientific">Acer saccharum</name>
    <name type="common">Sugar maple</name>
    <dbReference type="NCBI Taxonomy" id="4024"/>
    <lineage>
        <taxon>Eukaryota</taxon>
        <taxon>Viridiplantae</taxon>
        <taxon>Streptophyta</taxon>
        <taxon>Embryophyta</taxon>
        <taxon>Tracheophyta</taxon>
        <taxon>Spermatophyta</taxon>
        <taxon>Magnoliopsida</taxon>
        <taxon>eudicotyledons</taxon>
        <taxon>Gunneridae</taxon>
        <taxon>Pentapetalae</taxon>
        <taxon>rosids</taxon>
        <taxon>malvids</taxon>
        <taxon>Sapindales</taxon>
        <taxon>Sapindaceae</taxon>
        <taxon>Hippocastanoideae</taxon>
        <taxon>Acereae</taxon>
        <taxon>Acer</taxon>
    </lineage>
</organism>
<dbReference type="PANTHER" id="PTHR34786:SF1">
    <property type="entry name" value="OS09G0504900 PROTEIN"/>
    <property type="match status" value="1"/>
</dbReference>
<feature type="domain" description="Nucleolus and neural progenitor protein-like N-terminal" evidence="2">
    <location>
        <begin position="10"/>
        <end position="164"/>
    </location>
</feature>